<name>A0ACD3AMI9_9AGAR</name>
<evidence type="ECO:0000313" key="2">
    <source>
        <dbReference type="Proteomes" id="UP000308600"/>
    </source>
</evidence>
<proteinExistence type="predicted"/>
<accession>A0ACD3AMI9</accession>
<sequence>MCLHSHAESSSFEFPSDRTLFLPHAPNSISCYPHGPFHLHLFPLCLFLLIIITSDHFLIDYSTLTCQMDRLYLLVSLGLAISFMPDPSSLSIFTLY</sequence>
<protein>
    <submittedName>
        <fullName evidence="1">Uncharacterized protein</fullName>
    </submittedName>
</protein>
<keyword evidence="2" id="KW-1185">Reference proteome</keyword>
<dbReference type="EMBL" id="ML208392">
    <property type="protein sequence ID" value="TFK66864.1"/>
    <property type="molecule type" value="Genomic_DNA"/>
</dbReference>
<evidence type="ECO:0000313" key="1">
    <source>
        <dbReference type="EMBL" id="TFK66864.1"/>
    </source>
</evidence>
<gene>
    <name evidence="1" type="ORF">BDN72DRAFT_128982</name>
</gene>
<organism evidence="1 2">
    <name type="scientific">Pluteus cervinus</name>
    <dbReference type="NCBI Taxonomy" id="181527"/>
    <lineage>
        <taxon>Eukaryota</taxon>
        <taxon>Fungi</taxon>
        <taxon>Dikarya</taxon>
        <taxon>Basidiomycota</taxon>
        <taxon>Agaricomycotina</taxon>
        <taxon>Agaricomycetes</taxon>
        <taxon>Agaricomycetidae</taxon>
        <taxon>Agaricales</taxon>
        <taxon>Pluteineae</taxon>
        <taxon>Pluteaceae</taxon>
        <taxon>Pluteus</taxon>
    </lineage>
</organism>
<dbReference type="Proteomes" id="UP000308600">
    <property type="component" value="Unassembled WGS sequence"/>
</dbReference>
<reference evidence="1 2" key="1">
    <citation type="journal article" date="2019" name="Nat. Ecol. Evol.">
        <title>Megaphylogeny resolves global patterns of mushroom evolution.</title>
        <authorList>
            <person name="Varga T."/>
            <person name="Krizsan K."/>
            <person name="Foldi C."/>
            <person name="Dima B."/>
            <person name="Sanchez-Garcia M."/>
            <person name="Sanchez-Ramirez S."/>
            <person name="Szollosi G.J."/>
            <person name="Szarkandi J.G."/>
            <person name="Papp V."/>
            <person name="Albert L."/>
            <person name="Andreopoulos W."/>
            <person name="Angelini C."/>
            <person name="Antonin V."/>
            <person name="Barry K.W."/>
            <person name="Bougher N.L."/>
            <person name="Buchanan P."/>
            <person name="Buyck B."/>
            <person name="Bense V."/>
            <person name="Catcheside P."/>
            <person name="Chovatia M."/>
            <person name="Cooper J."/>
            <person name="Damon W."/>
            <person name="Desjardin D."/>
            <person name="Finy P."/>
            <person name="Geml J."/>
            <person name="Haridas S."/>
            <person name="Hughes K."/>
            <person name="Justo A."/>
            <person name="Karasinski D."/>
            <person name="Kautmanova I."/>
            <person name="Kiss B."/>
            <person name="Kocsube S."/>
            <person name="Kotiranta H."/>
            <person name="LaButti K.M."/>
            <person name="Lechner B.E."/>
            <person name="Liimatainen K."/>
            <person name="Lipzen A."/>
            <person name="Lukacs Z."/>
            <person name="Mihaltcheva S."/>
            <person name="Morgado L.N."/>
            <person name="Niskanen T."/>
            <person name="Noordeloos M.E."/>
            <person name="Ohm R.A."/>
            <person name="Ortiz-Santana B."/>
            <person name="Ovrebo C."/>
            <person name="Racz N."/>
            <person name="Riley R."/>
            <person name="Savchenko A."/>
            <person name="Shiryaev A."/>
            <person name="Soop K."/>
            <person name="Spirin V."/>
            <person name="Szebenyi C."/>
            <person name="Tomsovsky M."/>
            <person name="Tulloss R.E."/>
            <person name="Uehling J."/>
            <person name="Grigoriev I.V."/>
            <person name="Vagvolgyi C."/>
            <person name="Papp T."/>
            <person name="Martin F.M."/>
            <person name="Miettinen O."/>
            <person name="Hibbett D.S."/>
            <person name="Nagy L.G."/>
        </authorList>
    </citation>
    <scope>NUCLEOTIDE SEQUENCE [LARGE SCALE GENOMIC DNA]</scope>
    <source>
        <strain evidence="1 2">NL-1719</strain>
    </source>
</reference>